<evidence type="ECO:0000313" key="4">
    <source>
        <dbReference type="EnsemblMetazoa" id="GBRI025095-PA"/>
    </source>
</evidence>
<protein>
    <recommendedName>
        <fullName evidence="3">BESS domain-containing protein</fullName>
    </recommendedName>
</protein>
<name>A0A1A9WMH9_9MUSC</name>
<reference evidence="5" key="1">
    <citation type="submission" date="2014-03" db="EMBL/GenBank/DDBJ databases">
        <authorList>
            <person name="Aksoy S."/>
            <person name="Warren W."/>
            <person name="Wilson R.K."/>
        </authorList>
    </citation>
    <scope>NUCLEOTIDE SEQUENCE [LARGE SCALE GENOMIC DNA]</scope>
    <source>
        <strain evidence="5">IAEA</strain>
    </source>
</reference>
<comment type="subcellular location">
    <subcellularLocation>
        <location evidence="1">Nucleus</location>
    </subcellularLocation>
</comment>
<dbReference type="EnsemblMetazoa" id="GBRI025095-RA">
    <property type="protein sequence ID" value="GBRI025095-PA"/>
    <property type="gene ID" value="GBRI025095"/>
</dbReference>
<keyword evidence="1" id="KW-0539">Nucleus</keyword>
<dbReference type="Pfam" id="PF02944">
    <property type="entry name" value="BESS"/>
    <property type="match status" value="1"/>
</dbReference>
<dbReference type="PROSITE" id="PS51031">
    <property type="entry name" value="BESS"/>
    <property type="match status" value="1"/>
</dbReference>
<dbReference type="Proteomes" id="UP000091820">
    <property type="component" value="Unassembled WGS sequence"/>
</dbReference>
<evidence type="ECO:0000313" key="5">
    <source>
        <dbReference type="Proteomes" id="UP000091820"/>
    </source>
</evidence>
<evidence type="ECO:0000259" key="3">
    <source>
        <dbReference type="PROSITE" id="PS51031"/>
    </source>
</evidence>
<reference evidence="4" key="2">
    <citation type="submission" date="2020-05" db="UniProtKB">
        <authorList>
            <consortium name="EnsemblMetazoa"/>
        </authorList>
    </citation>
    <scope>IDENTIFICATION</scope>
    <source>
        <strain evidence="4">IAEA</strain>
    </source>
</reference>
<dbReference type="GO" id="GO:0005634">
    <property type="term" value="C:nucleus"/>
    <property type="evidence" value="ECO:0007669"/>
    <property type="project" value="UniProtKB-SubCell"/>
</dbReference>
<organism evidence="4 5">
    <name type="scientific">Glossina brevipalpis</name>
    <dbReference type="NCBI Taxonomy" id="37001"/>
    <lineage>
        <taxon>Eukaryota</taxon>
        <taxon>Metazoa</taxon>
        <taxon>Ecdysozoa</taxon>
        <taxon>Arthropoda</taxon>
        <taxon>Hexapoda</taxon>
        <taxon>Insecta</taxon>
        <taxon>Pterygota</taxon>
        <taxon>Neoptera</taxon>
        <taxon>Endopterygota</taxon>
        <taxon>Diptera</taxon>
        <taxon>Brachycera</taxon>
        <taxon>Muscomorpha</taxon>
        <taxon>Hippoboscoidea</taxon>
        <taxon>Glossinidae</taxon>
        <taxon>Glossina</taxon>
    </lineage>
</organism>
<feature type="region of interest" description="Disordered" evidence="2">
    <location>
        <begin position="81"/>
        <end position="101"/>
    </location>
</feature>
<proteinExistence type="predicted"/>
<feature type="domain" description="BESS" evidence="3">
    <location>
        <begin position="107"/>
        <end position="146"/>
    </location>
</feature>
<feature type="region of interest" description="Disordered" evidence="2">
    <location>
        <begin position="1"/>
        <end position="53"/>
    </location>
</feature>
<dbReference type="GO" id="GO:0003677">
    <property type="term" value="F:DNA binding"/>
    <property type="evidence" value="ECO:0007669"/>
    <property type="project" value="InterPro"/>
</dbReference>
<feature type="compositionally biased region" description="Low complexity" evidence="2">
    <location>
        <begin position="38"/>
        <end position="49"/>
    </location>
</feature>
<dbReference type="InterPro" id="IPR004210">
    <property type="entry name" value="BESS_motif"/>
</dbReference>
<keyword evidence="5" id="KW-1185">Reference proteome</keyword>
<feature type="compositionally biased region" description="Low complexity" evidence="2">
    <location>
        <begin position="17"/>
        <end position="27"/>
    </location>
</feature>
<accession>A0A1A9WMH9</accession>
<dbReference type="VEuPathDB" id="VectorBase:GBRI025095"/>
<evidence type="ECO:0000256" key="1">
    <source>
        <dbReference type="PROSITE-ProRule" id="PRU00371"/>
    </source>
</evidence>
<sequence length="159" mass="18469">TKRSLQPREEEEEQESSSKSSSSINSNEQDHENIEKTNVSVNDRSSSNSKLLKRTFCLTEKRSNVYQPTSKRYRIDTSFVRRKTEASSQSESKVIRRKSNLQRNEEKDSYDLFFQSMSVVTKNLPPKLAIEAKSKVMSIMAEIELRAINEREVLEDKDK</sequence>
<dbReference type="AlphaFoldDB" id="A0A1A9WMH9"/>
<evidence type="ECO:0000256" key="2">
    <source>
        <dbReference type="SAM" id="MobiDB-lite"/>
    </source>
</evidence>